<dbReference type="AlphaFoldDB" id="A0A1R1X2C8"/>
<dbReference type="InterPro" id="IPR050951">
    <property type="entry name" value="Retrovirus_Pol_polyprotein"/>
</dbReference>
<dbReference type="Proteomes" id="UP000187429">
    <property type="component" value="Unassembled WGS sequence"/>
</dbReference>
<evidence type="ECO:0000313" key="3">
    <source>
        <dbReference type="Proteomes" id="UP000187429"/>
    </source>
</evidence>
<dbReference type="InterPro" id="IPR001584">
    <property type="entry name" value="Integrase_cat-core"/>
</dbReference>
<sequence length="349" mass="39959">MVKIVVQECSVCQRFNGTTKKKHELNSIIASKPFQIVGIDAVGPINPISTNNNRFILTAIDYYTKWPIAKAVDNIQSATVVDFIITEIVQVYGVPQQLITDRGSNFLSETSEKLYEFLQINHKPTTTYRPQANGQVERLNQTLKNVLSKLCREQILDWDCYIWKTLLSIRSMKNRSTGLSPSMMLYGTEMVLPTTWEPLSDTVDYEEEIKERERYINIDLPEIRKIGSKKNAESKNTSAVAYNTGIVGYKFKPRDVVLKFTDVKKSKFSPVWEGPYTIVEVGDYGSYTIKDDRENYDIVHGDKLKPYYHSSRMIPEVSSTKLQSTLRKFRQVNLINCTTDRKGGGLLHE</sequence>
<dbReference type="EMBL" id="LSSM01007282">
    <property type="protein sequence ID" value="OMJ08793.1"/>
    <property type="molecule type" value="Genomic_DNA"/>
</dbReference>
<dbReference type="GO" id="GO:0015074">
    <property type="term" value="P:DNA integration"/>
    <property type="evidence" value="ECO:0007669"/>
    <property type="project" value="InterPro"/>
</dbReference>
<proteinExistence type="predicted"/>
<dbReference type="InterPro" id="IPR036397">
    <property type="entry name" value="RNaseH_sf"/>
</dbReference>
<reference evidence="3" key="1">
    <citation type="submission" date="2017-01" db="EMBL/GenBank/DDBJ databases">
        <authorList>
            <person name="Wang Y."/>
            <person name="White M."/>
            <person name="Kvist S."/>
            <person name="Moncalvo J.-M."/>
        </authorList>
    </citation>
    <scope>NUCLEOTIDE SEQUENCE [LARGE SCALE GENOMIC DNA]</scope>
    <source>
        <strain evidence="3">ID-206-W2</strain>
    </source>
</reference>
<keyword evidence="3" id="KW-1185">Reference proteome</keyword>
<dbReference type="GO" id="GO:0003676">
    <property type="term" value="F:nucleic acid binding"/>
    <property type="evidence" value="ECO:0007669"/>
    <property type="project" value="InterPro"/>
</dbReference>
<dbReference type="SUPFAM" id="SSF53098">
    <property type="entry name" value="Ribonuclease H-like"/>
    <property type="match status" value="1"/>
</dbReference>
<accession>A0A1R1X2C8</accession>
<dbReference type="PANTHER" id="PTHR37984">
    <property type="entry name" value="PROTEIN CBG26694"/>
    <property type="match status" value="1"/>
</dbReference>
<dbReference type="InterPro" id="IPR012337">
    <property type="entry name" value="RNaseH-like_sf"/>
</dbReference>
<name>A0A1R1X2C8_9FUNG</name>
<protein>
    <submittedName>
        <fullName evidence="2">Retrovirus-related Pol polyprotein from transposon</fullName>
    </submittedName>
</protein>
<dbReference type="OrthoDB" id="5592268at2759"/>
<dbReference type="FunFam" id="3.30.420.10:FF:000032">
    <property type="entry name" value="Retrovirus-related Pol polyprotein from transposon 297-like Protein"/>
    <property type="match status" value="1"/>
</dbReference>
<gene>
    <name evidence="2" type="ORF">AYI69_g10928</name>
</gene>
<dbReference type="GO" id="GO:0005634">
    <property type="term" value="C:nucleus"/>
    <property type="evidence" value="ECO:0007669"/>
    <property type="project" value="UniProtKB-ARBA"/>
</dbReference>
<evidence type="ECO:0000259" key="1">
    <source>
        <dbReference type="PROSITE" id="PS50994"/>
    </source>
</evidence>
<organism evidence="2 3">
    <name type="scientific">Smittium culicis</name>
    <dbReference type="NCBI Taxonomy" id="133412"/>
    <lineage>
        <taxon>Eukaryota</taxon>
        <taxon>Fungi</taxon>
        <taxon>Fungi incertae sedis</taxon>
        <taxon>Zoopagomycota</taxon>
        <taxon>Kickxellomycotina</taxon>
        <taxon>Harpellomycetes</taxon>
        <taxon>Harpellales</taxon>
        <taxon>Legeriomycetaceae</taxon>
        <taxon>Smittium</taxon>
    </lineage>
</organism>
<dbReference type="Pfam" id="PF00665">
    <property type="entry name" value="rve"/>
    <property type="match status" value="1"/>
</dbReference>
<dbReference type="Gene3D" id="3.30.420.10">
    <property type="entry name" value="Ribonuclease H-like superfamily/Ribonuclease H"/>
    <property type="match status" value="1"/>
</dbReference>
<dbReference type="PANTHER" id="PTHR37984:SF5">
    <property type="entry name" value="PROTEIN NYNRIN-LIKE"/>
    <property type="match status" value="1"/>
</dbReference>
<dbReference type="PROSITE" id="PS50994">
    <property type="entry name" value="INTEGRASE"/>
    <property type="match status" value="1"/>
</dbReference>
<comment type="caution">
    <text evidence="2">The sequence shown here is derived from an EMBL/GenBank/DDBJ whole genome shotgun (WGS) entry which is preliminary data.</text>
</comment>
<feature type="domain" description="Integrase catalytic" evidence="1">
    <location>
        <begin position="29"/>
        <end position="189"/>
    </location>
</feature>
<evidence type="ECO:0000313" key="2">
    <source>
        <dbReference type="EMBL" id="OMJ08793.1"/>
    </source>
</evidence>